<name>U3BLD1_VIBPR</name>
<proteinExistence type="predicted"/>
<accession>U3BLD1</accession>
<dbReference type="RefSeq" id="WP_021705393.1">
    <property type="nucleotide sequence ID" value="NZ_BATJ01000008.1"/>
</dbReference>
<protein>
    <submittedName>
        <fullName evidence="1">Uncharacterized protein</fullName>
    </submittedName>
</protein>
<evidence type="ECO:0000313" key="2">
    <source>
        <dbReference type="Proteomes" id="UP000016570"/>
    </source>
</evidence>
<dbReference type="EMBL" id="BATJ01000008">
    <property type="protein sequence ID" value="GAD67418.1"/>
    <property type="molecule type" value="Genomic_DNA"/>
</dbReference>
<keyword evidence="2" id="KW-1185">Reference proteome</keyword>
<reference evidence="1 2" key="1">
    <citation type="submission" date="2013-09" db="EMBL/GenBank/DDBJ databases">
        <title>Whole genome shotgun sequence of Vibrio proteolyticus NBRC 13287.</title>
        <authorList>
            <person name="Isaki S."/>
            <person name="Hosoyama A."/>
            <person name="Numata M."/>
            <person name="Hashimoto M."/>
            <person name="Hosoyama Y."/>
            <person name="Tsuchikane K."/>
            <person name="Noguchi M."/>
            <person name="Hirakata S."/>
            <person name="Ichikawa N."/>
            <person name="Ohji S."/>
            <person name="Yamazoe A."/>
            <person name="Fujita N."/>
        </authorList>
    </citation>
    <scope>NUCLEOTIDE SEQUENCE [LARGE SCALE GENOMIC DNA]</scope>
    <source>
        <strain evidence="1 2">NBRC 13287</strain>
    </source>
</reference>
<dbReference type="Proteomes" id="UP000016570">
    <property type="component" value="Unassembled WGS sequence"/>
</dbReference>
<evidence type="ECO:0000313" key="1">
    <source>
        <dbReference type="EMBL" id="GAD67418.1"/>
    </source>
</evidence>
<dbReference type="AlphaFoldDB" id="U3BLD1"/>
<dbReference type="eggNOG" id="ENOG502ZH1S">
    <property type="taxonomic scope" value="Bacteria"/>
</dbReference>
<gene>
    <name evidence="1" type="ORF">VPR01S_08_00020</name>
</gene>
<organism evidence="1 2">
    <name type="scientific">Vibrio proteolyticus NBRC 13287</name>
    <dbReference type="NCBI Taxonomy" id="1219065"/>
    <lineage>
        <taxon>Bacteria</taxon>
        <taxon>Pseudomonadati</taxon>
        <taxon>Pseudomonadota</taxon>
        <taxon>Gammaproteobacteria</taxon>
        <taxon>Vibrionales</taxon>
        <taxon>Vibrionaceae</taxon>
        <taxon>Vibrio</taxon>
    </lineage>
</organism>
<comment type="caution">
    <text evidence="1">The sequence shown here is derived from an EMBL/GenBank/DDBJ whole genome shotgun (WGS) entry which is preliminary data.</text>
</comment>
<sequence length="230" mass="26776">MKPKLGVYIKKQADDGCIIEEYYDPKKGRYNKYYYGKKRAPQVKLTDKISQQFAAYTLIEKDLRSVIFWLEQISLMKPNVLDRTTDPMKMNLIKGLFVAALTFYAKCFTSCEGRKVKLESKHVPDDLLKVHEDIMKLRHNFAAHSGAENFEEVQVSLVLHPNKSKDIKPQLFTELAQPDFIGDSELPFLELAHQLQKVVWNKRKQVGDVVMQRVVRAESKSYWYKKAKQS</sequence>